<keyword evidence="1" id="KW-0479">Metal-binding</keyword>
<gene>
    <name evidence="5" type="ORF">GCM10009823_12070</name>
</gene>
<dbReference type="PANTHER" id="PTHR43808:SF9">
    <property type="entry name" value="BLL0789 PROTEIN"/>
    <property type="match status" value="1"/>
</dbReference>
<organism evidence="5 6">
    <name type="scientific">Brevibacterium salitolerans</name>
    <dbReference type="NCBI Taxonomy" id="1403566"/>
    <lineage>
        <taxon>Bacteria</taxon>
        <taxon>Bacillati</taxon>
        <taxon>Actinomycetota</taxon>
        <taxon>Actinomycetes</taxon>
        <taxon>Micrococcales</taxon>
        <taxon>Brevibacteriaceae</taxon>
        <taxon>Brevibacterium</taxon>
    </lineage>
</organism>
<dbReference type="Proteomes" id="UP001500984">
    <property type="component" value="Unassembled WGS sequence"/>
</dbReference>
<dbReference type="InterPro" id="IPR011650">
    <property type="entry name" value="Peptidase_M20_dimer"/>
</dbReference>
<dbReference type="Pfam" id="PF07687">
    <property type="entry name" value="M20_dimer"/>
    <property type="match status" value="1"/>
</dbReference>
<proteinExistence type="predicted"/>
<dbReference type="CDD" id="cd03885">
    <property type="entry name" value="M20_CPDG2"/>
    <property type="match status" value="1"/>
</dbReference>
<dbReference type="PANTHER" id="PTHR43808">
    <property type="entry name" value="ACETYLORNITHINE DEACETYLASE"/>
    <property type="match status" value="1"/>
</dbReference>
<dbReference type="Pfam" id="PF01546">
    <property type="entry name" value="Peptidase_M20"/>
    <property type="match status" value="1"/>
</dbReference>
<dbReference type="InterPro" id="IPR050072">
    <property type="entry name" value="Peptidase_M20A"/>
</dbReference>
<sequence length="418" mass="42653">MSTAATPPGAPTSPAAVAGPRSAPDAPASAAFRAFLAALPQMRAQAAAEHAEALDDLRALVETETPSADPAALDAAARELLGCAETLMGPLGRVELHAHEEHGPTLILDVPGELPGRVVVVGHYDTVWPLGTLGEIPFSVEDGIVRGPGVLDMKAGLVTGFRAVRLARAHGLQLPSLTFVLNGDEELGSPSSRPLIEREAAGADAGLVIEPGVDWDLKVERKGVGVFSLEVAGVESHAGNDPEGGASAVTALAELVLQLNRGTDLAAGTSVNVGTVSGGTARNVVPGRARASVDVRVTTPEEAARIDRLFSGLTVADPRVSFTVGGGWNRPPMALTDGSRALLRTVQQVADRVRAPLGQRSVGGGSDANFLSALGVPVLDGLGASGNGPHARSEHVLEADMDDRVLLLAGVLATAFAG</sequence>
<dbReference type="InterPro" id="IPR036264">
    <property type="entry name" value="Bact_exopeptidase_dim_dom"/>
</dbReference>
<dbReference type="RefSeq" id="WP_291798006.1">
    <property type="nucleotide sequence ID" value="NZ_BAAAPZ010000004.1"/>
</dbReference>
<dbReference type="SUPFAM" id="SSF55031">
    <property type="entry name" value="Bacterial exopeptidase dimerisation domain"/>
    <property type="match status" value="1"/>
</dbReference>
<dbReference type="PIRSF" id="PIRSF037238">
    <property type="entry name" value="Carboxypeptidase_G2"/>
    <property type="match status" value="1"/>
</dbReference>
<accession>A0ABN2WIZ1</accession>
<dbReference type="Gene3D" id="3.40.630.10">
    <property type="entry name" value="Zn peptidases"/>
    <property type="match status" value="1"/>
</dbReference>
<dbReference type="SUPFAM" id="SSF53187">
    <property type="entry name" value="Zn-dependent exopeptidases"/>
    <property type="match status" value="1"/>
</dbReference>
<feature type="region of interest" description="Disordered" evidence="3">
    <location>
        <begin position="1"/>
        <end position="23"/>
    </location>
</feature>
<keyword evidence="6" id="KW-1185">Reference proteome</keyword>
<evidence type="ECO:0000256" key="3">
    <source>
        <dbReference type="SAM" id="MobiDB-lite"/>
    </source>
</evidence>
<evidence type="ECO:0000313" key="6">
    <source>
        <dbReference type="Proteomes" id="UP001500984"/>
    </source>
</evidence>
<reference evidence="5 6" key="1">
    <citation type="journal article" date="2019" name="Int. J. Syst. Evol. Microbiol.">
        <title>The Global Catalogue of Microorganisms (GCM) 10K type strain sequencing project: providing services to taxonomists for standard genome sequencing and annotation.</title>
        <authorList>
            <consortium name="The Broad Institute Genomics Platform"/>
            <consortium name="The Broad Institute Genome Sequencing Center for Infectious Disease"/>
            <person name="Wu L."/>
            <person name="Ma J."/>
        </authorList>
    </citation>
    <scope>NUCLEOTIDE SEQUENCE [LARGE SCALE GENOMIC DNA]</scope>
    <source>
        <strain evidence="5 6">JCM 15900</strain>
    </source>
</reference>
<protein>
    <submittedName>
        <fullName evidence="5">M20 family metallopeptidase</fullName>
    </submittedName>
</protein>
<evidence type="ECO:0000259" key="4">
    <source>
        <dbReference type="Pfam" id="PF07687"/>
    </source>
</evidence>
<feature type="domain" description="Peptidase M20 dimerisation" evidence="4">
    <location>
        <begin position="219"/>
        <end position="306"/>
    </location>
</feature>
<evidence type="ECO:0000256" key="1">
    <source>
        <dbReference type="ARBA" id="ARBA00022723"/>
    </source>
</evidence>
<name>A0ABN2WIZ1_9MICO</name>
<dbReference type="Gene3D" id="3.30.70.360">
    <property type="match status" value="1"/>
</dbReference>
<dbReference type="EMBL" id="BAAAPZ010000004">
    <property type="protein sequence ID" value="GAA2093604.1"/>
    <property type="molecule type" value="Genomic_DNA"/>
</dbReference>
<dbReference type="InterPro" id="IPR017150">
    <property type="entry name" value="Pept_M20_glutamate_carboxypep"/>
</dbReference>
<comment type="caution">
    <text evidence="5">The sequence shown here is derived from an EMBL/GenBank/DDBJ whole genome shotgun (WGS) entry which is preliminary data.</text>
</comment>
<dbReference type="InterPro" id="IPR002933">
    <property type="entry name" value="Peptidase_M20"/>
</dbReference>
<evidence type="ECO:0000313" key="5">
    <source>
        <dbReference type="EMBL" id="GAA2093604.1"/>
    </source>
</evidence>
<keyword evidence="2" id="KW-0378">Hydrolase</keyword>
<evidence type="ECO:0000256" key="2">
    <source>
        <dbReference type="ARBA" id="ARBA00022801"/>
    </source>
</evidence>